<evidence type="ECO:0000256" key="1">
    <source>
        <dbReference type="ARBA" id="ARBA00004434"/>
    </source>
</evidence>
<evidence type="ECO:0000313" key="10">
    <source>
        <dbReference type="EMBL" id="CAB3410005.1"/>
    </source>
</evidence>
<evidence type="ECO:0008006" key="12">
    <source>
        <dbReference type="Google" id="ProtNLM"/>
    </source>
</evidence>
<comment type="similarity">
    <text evidence="3">Belongs to the cytochrome c oxidase subunit 6c family.</text>
</comment>
<evidence type="ECO:0000256" key="4">
    <source>
        <dbReference type="ARBA" id="ARBA00022692"/>
    </source>
</evidence>
<dbReference type="Proteomes" id="UP000494206">
    <property type="component" value="Unassembled WGS sequence"/>
</dbReference>
<keyword evidence="8 9" id="KW-0472">Membrane</keyword>
<dbReference type="InterPro" id="IPR037169">
    <property type="entry name" value="Cytochrome_c_oxidase_VIc_sf"/>
</dbReference>
<evidence type="ECO:0000313" key="11">
    <source>
        <dbReference type="Proteomes" id="UP000494206"/>
    </source>
</evidence>
<keyword evidence="7" id="KW-0496">Mitochondrion</keyword>
<dbReference type="SUPFAM" id="SSF81415">
    <property type="entry name" value="Mitochondrial cytochrome c oxidase subunit VIc"/>
    <property type="match status" value="1"/>
</dbReference>
<evidence type="ECO:0000256" key="6">
    <source>
        <dbReference type="ARBA" id="ARBA00022989"/>
    </source>
</evidence>
<comment type="caution">
    <text evidence="10">The sequence shown here is derived from an EMBL/GenBank/DDBJ whole genome shotgun (WGS) entry which is preliminary data.</text>
</comment>
<dbReference type="OrthoDB" id="10051322at2759"/>
<name>A0A8S1FC45_9PELO</name>
<reference evidence="10 11" key="1">
    <citation type="submission" date="2020-04" db="EMBL/GenBank/DDBJ databases">
        <authorList>
            <person name="Laetsch R D."/>
            <person name="Stevens L."/>
            <person name="Kumar S."/>
            <person name="Blaxter L. M."/>
        </authorList>
    </citation>
    <scope>NUCLEOTIDE SEQUENCE [LARGE SCALE GENOMIC DNA]</scope>
</reference>
<evidence type="ECO:0000256" key="3">
    <source>
        <dbReference type="ARBA" id="ARBA00007204"/>
    </source>
</evidence>
<keyword evidence="6 9" id="KW-1133">Transmembrane helix</keyword>
<dbReference type="PANTHER" id="PTHR48416:SF1">
    <property type="entry name" value="CYTOCHROME C OXIDASE SUBUNIT 6C"/>
    <property type="match status" value="1"/>
</dbReference>
<evidence type="ECO:0000256" key="9">
    <source>
        <dbReference type="SAM" id="Phobius"/>
    </source>
</evidence>
<dbReference type="AlphaFoldDB" id="A0A8S1FC45"/>
<keyword evidence="4 9" id="KW-0812">Transmembrane</keyword>
<keyword evidence="11" id="KW-1185">Reference proteome</keyword>
<accession>A0A8S1FC45</accession>
<dbReference type="PANTHER" id="PTHR48416">
    <property type="entry name" value="CYTOCHROME C OXIDASE SUBUNIT 6C"/>
    <property type="match status" value="1"/>
</dbReference>
<comment type="subcellular location">
    <subcellularLocation>
        <location evidence="1">Mitochondrion inner membrane</location>
        <topology evidence="1">Single-pass membrane protein</topology>
    </subcellularLocation>
</comment>
<gene>
    <name evidence="10" type="ORF">CBOVIS_LOCUS11578</name>
</gene>
<comment type="pathway">
    <text evidence="2">Energy metabolism; oxidative phosphorylation.</text>
</comment>
<evidence type="ECO:0000256" key="7">
    <source>
        <dbReference type="ARBA" id="ARBA00023128"/>
    </source>
</evidence>
<evidence type="ECO:0000256" key="2">
    <source>
        <dbReference type="ARBA" id="ARBA00004673"/>
    </source>
</evidence>
<dbReference type="Pfam" id="PF02937">
    <property type="entry name" value="COX6C"/>
    <property type="match status" value="1"/>
</dbReference>
<evidence type="ECO:0000256" key="5">
    <source>
        <dbReference type="ARBA" id="ARBA00022792"/>
    </source>
</evidence>
<sequence length="188" mass="21216">MTNEKCANGGYWNPNGCSTCLCPAGYGGKYCDELAPKNTTIQVKIDEMYGFDCYYGCEYNGIEIKYLADPRISSPMVCCDFQAGELINSKLNPTPIVMMVAASATRNMIHQYGRRAIAVSLVTAISSTALFFFGYVQPRHEKYERFFANYDPYTRMREICEANKGYMHTCPQELAKLYEEKGKTIADL</sequence>
<dbReference type="EMBL" id="CADEPM010000009">
    <property type="protein sequence ID" value="CAB3410005.1"/>
    <property type="molecule type" value="Genomic_DNA"/>
</dbReference>
<evidence type="ECO:0000256" key="8">
    <source>
        <dbReference type="ARBA" id="ARBA00023136"/>
    </source>
</evidence>
<proteinExistence type="inferred from homology"/>
<dbReference type="GO" id="GO:0005743">
    <property type="term" value="C:mitochondrial inner membrane"/>
    <property type="evidence" value="ECO:0007669"/>
    <property type="project" value="UniProtKB-SubCell"/>
</dbReference>
<dbReference type="InterPro" id="IPR051389">
    <property type="entry name" value="Cytochrome_c_oxidase_VIc"/>
</dbReference>
<dbReference type="Gene3D" id="4.10.93.10">
    <property type="entry name" value="Mitochondrial cytochrome c oxidase subunit VIc/VIIs"/>
    <property type="match status" value="1"/>
</dbReference>
<keyword evidence="5" id="KW-0999">Mitochondrion inner membrane</keyword>
<protein>
    <recommendedName>
        <fullName evidence="12">EGF-like domain-containing protein</fullName>
    </recommendedName>
</protein>
<organism evidence="10 11">
    <name type="scientific">Caenorhabditis bovis</name>
    <dbReference type="NCBI Taxonomy" id="2654633"/>
    <lineage>
        <taxon>Eukaryota</taxon>
        <taxon>Metazoa</taxon>
        <taxon>Ecdysozoa</taxon>
        <taxon>Nematoda</taxon>
        <taxon>Chromadorea</taxon>
        <taxon>Rhabditida</taxon>
        <taxon>Rhabditina</taxon>
        <taxon>Rhabditomorpha</taxon>
        <taxon>Rhabditoidea</taxon>
        <taxon>Rhabditidae</taxon>
        <taxon>Peloderinae</taxon>
        <taxon>Caenorhabditis</taxon>
    </lineage>
</organism>
<dbReference type="InterPro" id="IPR034884">
    <property type="entry name" value="Cytochrome_c_oxidase_VIc/VIIs"/>
</dbReference>
<feature type="transmembrane region" description="Helical" evidence="9">
    <location>
        <begin position="116"/>
        <end position="136"/>
    </location>
</feature>